<evidence type="ECO:0000256" key="2">
    <source>
        <dbReference type="ARBA" id="ARBA00022898"/>
    </source>
</evidence>
<name>A0A0W0XLF6_9GAMM</name>
<dbReference type="InterPro" id="IPR000192">
    <property type="entry name" value="Aminotrans_V_dom"/>
</dbReference>
<comment type="cofactor">
    <cofactor evidence="1 4">
        <name>pyridoxal 5'-phosphate</name>
        <dbReference type="ChEBI" id="CHEBI:597326"/>
    </cofactor>
</comment>
<reference evidence="6 7" key="1">
    <citation type="submission" date="2015-11" db="EMBL/GenBank/DDBJ databases">
        <title>Genomic analysis of 38 Legionella species identifies large and diverse effector repertoires.</title>
        <authorList>
            <person name="Burstein D."/>
            <person name="Amaro F."/>
            <person name="Zusman T."/>
            <person name="Lifshitz Z."/>
            <person name="Cohen O."/>
            <person name="Gilbert J.A."/>
            <person name="Pupko T."/>
            <person name="Shuman H.A."/>
            <person name="Segal G."/>
        </authorList>
    </citation>
    <scope>NUCLEOTIDE SEQUENCE [LARGE SCALE GENOMIC DNA]</scope>
    <source>
        <strain evidence="6 7">CDC#1442-AUS-E</strain>
    </source>
</reference>
<keyword evidence="6" id="KW-0456">Lyase</keyword>
<dbReference type="SUPFAM" id="SSF53383">
    <property type="entry name" value="PLP-dependent transferases"/>
    <property type="match status" value="1"/>
</dbReference>
<accession>A0A0W0XLF6</accession>
<dbReference type="PROSITE" id="PS00595">
    <property type="entry name" value="AA_TRANSFER_CLASS_5"/>
    <property type="match status" value="1"/>
</dbReference>
<dbReference type="RefSeq" id="WP_058508910.1">
    <property type="nucleotide sequence ID" value="NZ_CAAAIK010000014.1"/>
</dbReference>
<keyword evidence="7" id="KW-1185">Reference proteome</keyword>
<evidence type="ECO:0000256" key="1">
    <source>
        <dbReference type="ARBA" id="ARBA00001933"/>
    </source>
</evidence>
<comment type="similarity">
    <text evidence="3">Belongs to the class-V pyridoxal-phosphate-dependent aminotransferase family.</text>
</comment>
<organism evidence="6 7">
    <name type="scientific">Legionella quinlivanii</name>
    <dbReference type="NCBI Taxonomy" id="45073"/>
    <lineage>
        <taxon>Bacteria</taxon>
        <taxon>Pseudomonadati</taxon>
        <taxon>Pseudomonadota</taxon>
        <taxon>Gammaproteobacteria</taxon>
        <taxon>Legionellales</taxon>
        <taxon>Legionellaceae</taxon>
        <taxon>Legionella</taxon>
    </lineage>
</organism>
<dbReference type="AlphaFoldDB" id="A0A0W0XLF6"/>
<gene>
    <name evidence="6" type="primary">sufS_2</name>
    <name evidence="6" type="ORF">Lqui_2855</name>
</gene>
<dbReference type="OrthoDB" id="9764293at2"/>
<evidence type="ECO:0000256" key="4">
    <source>
        <dbReference type="RuleBase" id="RU004504"/>
    </source>
</evidence>
<evidence type="ECO:0000313" key="6">
    <source>
        <dbReference type="EMBL" id="KTD45384.1"/>
    </source>
</evidence>
<feature type="domain" description="Aminotransferase class V" evidence="5">
    <location>
        <begin position="21"/>
        <end position="383"/>
    </location>
</feature>
<dbReference type="InterPro" id="IPR020578">
    <property type="entry name" value="Aminotrans_V_PyrdxlP_BS"/>
</dbReference>
<dbReference type="InterPro" id="IPR015421">
    <property type="entry name" value="PyrdxlP-dep_Trfase_major"/>
</dbReference>
<dbReference type="PATRIC" id="fig|45073.5.peg.3031"/>
<dbReference type="Gene3D" id="3.40.640.10">
    <property type="entry name" value="Type I PLP-dependent aspartate aminotransferase-like (Major domain)"/>
    <property type="match status" value="1"/>
</dbReference>
<dbReference type="InterPro" id="IPR015424">
    <property type="entry name" value="PyrdxlP-dep_Trfase"/>
</dbReference>
<evidence type="ECO:0000256" key="3">
    <source>
        <dbReference type="RuleBase" id="RU004075"/>
    </source>
</evidence>
<dbReference type="Proteomes" id="UP000054618">
    <property type="component" value="Unassembled WGS sequence"/>
</dbReference>
<dbReference type="InterPro" id="IPR015422">
    <property type="entry name" value="PyrdxlP-dep_Trfase_small"/>
</dbReference>
<dbReference type="Pfam" id="PF00266">
    <property type="entry name" value="Aminotran_5"/>
    <property type="match status" value="1"/>
</dbReference>
<evidence type="ECO:0000313" key="7">
    <source>
        <dbReference type="Proteomes" id="UP000054618"/>
    </source>
</evidence>
<dbReference type="PANTHER" id="PTHR43586:SF24">
    <property type="entry name" value="BLR4730 PROTEIN"/>
    <property type="match status" value="1"/>
</dbReference>
<evidence type="ECO:0000259" key="5">
    <source>
        <dbReference type="Pfam" id="PF00266"/>
    </source>
</evidence>
<dbReference type="Gene3D" id="3.90.1150.10">
    <property type="entry name" value="Aspartate Aminotransferase, domain 1"/>
    <property type="match status" value="1"/>
</dbReference>
<dbReference type="EC" id="4.4.1.16" evidence="6"/>
<keyword evidence="2" id="KW-0663">Pyridoxal phosphate</keyword>
<dbReference type="GO" id="GO:0009000">
    <property type="term" value="F:selenocysteine lyase activity"/>
    <property type="evidence" value="ECO:0007669"/>
    <property type="project" value="UniProtKB-EC"/>
</dbReference>
<dbReference type="PANTHER" id="PTHR43586">
    <property type="entry name" value="CYSTEINE DESULFURASE"/>
    <property type="match status" value="1"/>
</dbReference>
<proteinExistence type="inferred from homology"/>
<protein>
    <submittedName>
        <fullName evidence="6">Selenocysteine lyase, PLP-dependent</fullName>
        <ecNumber evidence="6">4.4.1.16</ecNumber>
    </submittedName>
</protein>
<dbReference type="STRING" id="45073.Lqui_2855"/>
<sequence length="394" mass="43934">MKQLNIKQLRKETPGSEQVIHFNNAGTSLPPTAVTDTIKNYLDLEASIGGYEAEEIKADEIKGFYRNISELINCQPHEVAFTENATRAWDMAFYSLDFKPGDRILTAMNEYASNYLSFLHVARQKGVKIEVIPDDRDGQLDLNALESMLDSSVKLLAITHVPTQGGLINPAIEAGHIAKKQGVTYLLDATQSVGQMPIDVQKIGCDFLCGTGRKFLRGPRGTGFLYASERIINHCNPPFIDLHAANWSSLDAYELMPDARRFETWEQNYAGKLGLSAAVRYALDIGMENIWQRIQHLSSLFRSKLEKIPGLTLQDLGKNQCGIITFSTKNKTPAEIKQALREQGINVTVSVMEFARLDLQSRGLDALVRASLHYYNTEEEIDIVCKAVADFVSS</sequence>
<dbReference type="EMBL" id="LNYS01000025">
    <property type="protein sequence ID" value="KTD45384.1"/>
    <property type="molecule type" value="Genomic_DNA"/>
</dbReference>
<comment type="caution">
    <text evidence="6">The sequence shown here is derived from an EMBL/GenBank/DDBJ whole genome shotgun (WGS) entry which is preliminary data.</text>
</comment>